<name>K0R2Z0_THAOC</name>
<accession>K0R2Z0</accession>
<gene>
    <name evidence="2" type="ORF">THAOC_34746</name>
</gene>
<evidence type="ECO:0000313" key="2">
    <source>
        <dbReference type="EMBL" id="EJK46580.1"/>
    </source>
</evidence>
<evidence type="ECO:0008006" key="4">
    <source>
        <dbReference type="Google" id="ProtNLM"/>
    </source>
</evidence>
<dbReference type="Gene3D" id="2.60.120.920">
    <property type="match status" value="1"/>
</dbReference>
<proteinExistence type="predicted"/>
<feature type="compositionally biased region" description="Basic and acidic residues" evidence="1">
    <location>
        <begin position="7"/>
        <end position="27"/>
    </location>
</feature>
<dbReference type="InterPro" id="IPR043136">
    <property type="entry name" value="B30.2/SPRY_sf"/>
</dbReference>
<dbReference type="OrthoDB" id="2967263at2759"/>
<reference evidence="2 3" key="1">
    <citation type="journal article" date="2012" name="Genome Biol.">
        <title>Genome and low-iron response of an oceanic diatom adapted to chronic iron limitation.</title>
        <authorList>
            <person name="Lommer M."/>
            <person name="Specht M."/>
            <person name="Roy A.S."/>
            <person name="Kraemer L."/>
            <person name="Andreson R."/>
            <person name="Gutowska M.A."/>
            <person name="Wolf J."/>
            <person name="Bergner S.V."/>
            <person name="Schilhabel M.B."/>
            <person name="Klostermeier U.C."/>
            <person name="Beiko R.G."/>
            <person name="Rosenstiel P."/>
            <person name="Hippler M."/>
            <person name="Laroche J."/>
        </authorList>
    </citation>
    <scope>NUCLEOTIDE SEQUENCE [LARGE SCALE GENOMIC DNA]</scope>
    <source>
        <strain evidence="2 3">CCMP1005</strain>
    </source>
</reference>
<comment type="caution">
    <text evidence="2">The sequence shown here is derived from an EMBL/GenBank/DDBJ whole genome shotgun (WGS) entry which is preliminary data.</text>
</comment>
<sequence length="340" mass="37838">MSEADDREGVAAKRSKTNDDSDNKEGLLRMIEELNARNEELESENRVLRGEGRHDDSRLPVVTKRTVDLSRVDPSLVTQVASFLCRSRELLGMALTCKAFGQRRPSGSSLVEEAARQLLVNHLRPSDFERNALPQYGNGTIAWLPILHELEKLRIPLKFSKLVGRGMEYSGGSESSVFSMLYSVYSTAIANYVMKRGVHYASFKLIGGDDTVVGVARPFRDFGFVNETEGFYMFDNGHFDGILAQRTAAWVGNVHCCQYQCSYGTANWTDFQGYKRGIHWEGSDKGDTVGLLVDLNEGSLSVYKNGRLLGMAKDGLAGEYCFFSAMCDYSGVSIERETPP</sequence>
<dbReference type="InterPro" id="IPR013320">
    <property type="entry name" value="ConA-like_dom_sf"/>
</dbReference>
<protein>
    <recommendedName>
        <fullName evidence="4">B30.2/SPRY domain-containing protein</fullName>
    </recommendedName>
</protein>
<dbReference type="SUPFAM" id="SSF49899">
    <property type="entry name" value="Concanavalin A-like lectins/glucanases"/>
    <property type="match status" value="1"/>
</dbReference>
<dbReference type="AlphaFoldDB" id="K0R2Z0"/>
<evidence type="ECO:0000313" key="3">
    <source>
        <dbReference type="Proteomes" id="UP000266841"/>
    </source>
</evidence>
<keyword evidence="3" id="KW-1185">Reference proteome</keyword>
<organism evidence="2 3">
    <name type="scientific">Thalassiosira oceanica</name>
    <name type="common">Marine diatom</name>
    <dbReference type="NCBI Taxonomy" id="159749"/>
    <lineage>
        <taxon>Eukaryota</taxon>
        <taxon>Sar</taxon>
        <taxon>Stramenopiles</taxon>
        <taxon>Ochrophyta</taxon>
        <taxon>Bacillariophyta</taxon>
        <taxon>Coscinodiscophyceae</taxon>
        <taxon>Thalassiosirophycidae</taxon>
        <taxon>Thalassiosirales</taxon>
        <taxon>Thalassiosiraceae</taxon>
        <taxon>Thalassiosira</taxon>
    </lineage>
</organism>
<evidence type="ECO:0000256" key="1">
    <source>
        <dbReference type="SAM" id="MobiDB-lite"/>
    </source>
</evidence>
<dbReference type="CDD" id="cd11709">
    <property type="entry name" value="SPRY"/>
    <property type="match status" value="1"/>
</dbReference>
<dbReference type="EMBL" id="AGNL01047659">
    <property type="protein sequence ID" value="EJK46580.1"/>
    <property type="molecule type" value="Genomic_DNA"/>
</dbReference>
<dbReference type="Proteomes" id="UP000266841">
    <property type="component" value="Unassembled WGS sequence"/>
</dbReference>
<feature type="region of interest" description="Disordered" evidence="1">
    <location>
        <begin position="1"/>
        <end position="27"/>
    </location>
</feature>